<dbReference type="AlphaFoldDB" id="A0AB39D2H0"/>
<gene>
    <name evidence="1" type="ORF">ABRZ04_04425</name>
</gene>
<dbReference type="EMBL" id="CP158254">
    <property type="protein sequence ID" value="XDJ48314.1"/>
    <property type="molecule type" value="Genomic_DNA"/>
</dbReference>
<evidence type="ECO:0000313" key="1">
    <source>
        <dbReference type="EMBL" id="XDJ48314.1"/>
    </source>
</evidence>
<organism evidence="1">
    <name type="scientific">Castellaniella ginsengisoli</name>
    <dbReference type="NCBI Taxonomy" id="546114"/>
    <lineage>
        <taxon>Bacteria</taxon>
        <taxon>Pseudomonadati</taxon>
        <taxon>Pseudomonadota</taxon>
        <taxon>Betaproteobacteria</taxon>
        <taxon>Burkholderiales</taxon>
        <taxon>Alcaligenaceae</taxon>
        <taxon>Castellaniella</taxon>
    </lineage>
</organism>
<sequence>MAISCGDPKRLLDVIRSLYPNAVITGPNAIGTYKVVFPDGLVVNVFANGTVGFQGKDSPIKEEISRQVEIINRE</sequence>
<proteinExistence type="predicted"/>
<protein>
    <submittedName>
        <fullName evidence="1">Uncharacterized protein</fullName>
    </submittedName>
</protein>
<reference evidence="1" key="1">
    <citation type="submission" date="2024-05" db="EMBL/GenBank/DDBJ databases">
        <authorList>
            <person name="Luo Y.-C."/>
            <person name="Nicholds J."/>
            <person name="Mortimer T."/>
            <person name="Maboni G."/>
        </authorList>
    </citation>
    <scope>NUCLEOTIDE SEQUENCE</scope>
    <source>
        <strain evidence="1">151836</strain>
    </source>
</reference>
<dbReference type="RefSeq" id="WP_368640466.1">
    <property type="nucleotide sequence ID" value="NZ_CP158254.1"/>
</dbReference>
<name>A0AB39D2H0_9BURK</name>
<accession>A0AB39D2H0</accession>